<dbReference type="Pfam" id="PF03756">
    <property type="entry name" value="AfsA"/>
    <property type="match status" value="1"/>
</dbReference>
<organism evidence="2 3">
    <name type="scientific">Glycomyces terrestris</name>
    <dbReference type="NCBI Taxonomy" id="2493553"/>
    <lineage>
        <taxon>Bacteria</taxon>
        <taxon>Bacillati</taxon>
        <taxon>Actinomycetota</taxon>
        <taxon>Actinomycetes</taxon>
        <taxon>Glycomycetales</taxon>
        <taxon>Glycomycetaceae</taxon>
        <taxon>Glycomyces</taxon>
    </lineage>
</organism>
<evidence type="ECO:0000313" key="2">
    <source>
        <dbReference type="EMBL" id="RRR99519.1"/>
    </source>
</evidence>
<dbReference type="EMBL" id="RSEB01000003">
    <property type="protein sequence ID" value="RRR99519.1"/>
    <property type="molecule type" value="Genomic_DNA"/>
</dbReference>
<reference evidence="2 3" key="1">
    <citation type="submission" date="2018-12" db="EMBL/GenBank/DDBJ databases">
        <title>Glycomyces sp. YIM 121974 draft genome.</title>
        <authorList>
            <person name="Li Q."/>
        </authorList>
    </citation>
    <scope>NUCLEOTIDE SEQUENCE [LARGE SCALE GENOMIC DNA]</scope>
    <source>
        <strain evidence="2 3">YIM 121974</strain>
    </source>
</reference>
<evidence type="ECO:0000259" key="1">
    <source>
        <dbReference type="Pfam" id="PF03756"/>
    </source>
</evidence>
<dbReference type="Proteomes" id="UP000277256">
    <property type="component" value="Unassembled WGS sequence"/>
</dbReference>
<protein>
    <recommendedName>
        <fullName evidence="1">A-factor biosynthesis hotdog domain-containing protein</fullName>
    </recommendedName>
</protein>
<name>A0A426UY75_9ACTN</name>
<keyword evidence="3" id="KW-1185">Reference proteome</keyword>
<dbReference type="AlphaFoldDB" id="A0A426UY75"/>
<accession>A0A426UY75</accession>
<comment type="caution">
    <text evidence="2">The sequence shown here is derived from an EMBL/GenBank/DDBJ whole genome shotgun (WGS) entry which is preliminary data.</text>
</comment>
<dbReference type="InterPro" id="IPR005509">
    <property type="entry name" value="AfsA_hotdog_dom"/>
</dbReference>
<proteinExistence type="predicted"/>
<evidence type="ECO:0000313" key="3">
    <source>
        <dbReference type="Proteomes" id="UP000277256"/>
    </source>
</evidence>
<sequence length="261" mass="28944">MDKRMPNSSRTLIVVGVRFQGFSSEHPDVLTISQLLEDLQSGLYGEAGEEISLRPGQGVTAADWDRLHAVVRRVGVAHRMLLEPHATEPLGTDEVHKRQESNALIAALRSTGPGVYRAALRIHNDNELLLDHQTGQHVQGMVVVEAARQMFLAVTERYYVDPERRGGYYFVIDSMRTSFENFLFPLAAEIEYQVTRADVGDPTRLSFTAEIGVHQAGRRCALTEVAFTAFESELIEGKEHRRAAHAVTHESRLGAEVGAGV</sequence>
<gene>
    <name evidence="2" type="ORF">EIW28_12505</name>
</gene>
<feature type="domain" description="A-factor biosynthesis hotdog" evidence="1">
    <location>
        <begin position="95"/>
        <end position="228"/>
    </location>
</feature>